<dbReference type="AlphaFoldDB" id="A0A2U3D3K6"/>
<sequence length="556" mass="62726">MPVNCRVCHRPLRALLSIALGVGPVCVKRAREQMATLMTQMRNPNANAELSFQERYGMAEEELRLLSERAASTAYFERIRHGRSTRPSTEPIVVTEDSRTRRVRNEPTAVNWLTNDTALVRSEGSERGYAVTENSCTCEHYAHRVSRHPERYPNGCRHMDAYRQALGIAQANSQASETPETRELSNQTVQSAPEIRIPVQRVAAPGFAAMRQADDHLRKEILETWKANRAWDGVRMTEDDAAFHRLLEEAEQEWEYVTDGSVLGGTGNTFGVELEMEFDERGDWDRVARDLFNEGLSQYSSRQGYHARSQAGLWTPTRDGSLEDGGLEIVSPIMQDRPEDWEQLRRVLEIAKFHGAKVNAHTGCHTNIGTGPMDSRGFTWQRFARAAVAHEATLYRIGGADSEAYRQGLGAGIHRGTRYVQPMDALLRFSGSASMNTIARRISNAGHFSMINATNSGRIEFRTPNGTLDERQVQAQVMVANAMLHQAAVITNQHPLASSTPTFSEREKHFRRADLMQTRREESAAIEEQSFRRFLDFLGNPVDRKAAAWLWKRGNI</sequence>
<dbReference type="OrthoDB" id="5380364at2"/>
<dbReference type="InterPro" id="IPR022025">
    <property type="entry name" value="Amidoligase_2"/>
</dbReference>
<reference evidence="1 2" key="1">
    <citation type="submission" date="2016-11" db="EMBL/GenBank/DDBJ databases">
        <title>Comparative genomics of Acidibacillus ferroxidans species.</title>
        <authorList>
            <person name="Oliveira G."/>
            <person name="Nunes G."/>
            <person name="Oliveira R."/>
            <person name="Araujo F."/>
            <person name="Salim A."/>
            <person name="Scholte L."/>
            <person name="Morais D."/>
            <person name="Nancucheo I."/>
            <person name="Johnson D.B."/>
            <person name="Grail B."/>
            <person name="Bittencourt J."/>
            <person name="Valadares R."/>
        </authorList>
    </citation>
    <scope>NUCLEOTIDE SEQUENCE [LARGE SCALE GENOMIC DNA]</scope>
    <source>
        <strain evidence="1 2">Y002</strain>
    </source>
</reference>
<dbReference type="EMBL" id="MPDK01000039">
    <property type="protein sequence ID" value="PWI55847.1"/>
    <property type="molecule type" value="Genomic_DNA"/>
</dbReference>
<keyword evidence="2" id="KW-1185">Reference proteome</keyword>
<proteinExistence type="predicted"/>
<organism evidence="1 2">
    <name type="scientific">Sulfoacidibacillus thermotolerans</name>
    <name type="common">Acidibacillus sulfuroxidans</name>
    <dbReference type="NCBI Taxonomy" id="1765684"/>
    <lineage>
        <taxon>Bacteria</taxon>
        <taxon>Bacillati</taxon>
        <taxon>Bacillota</taxon>
        <taxon>Bacilli</taxon>
        <taxon>Bacillales</taxon>
        <taxon>Alicyclobacillaceae</taxon>
        <taxon>Sulfoacidibacillus</taxon>
    </lineage>
</organism>
<dbReference type="Pfam" id="PF12224">
    <property type="entry name" value="Amidoligase_2"/>
    <property type="match status" value="1"/>
</dbReference>
<dbReference type="Proteomes" id="UP000245380">
    <property type="component" value="Unassembled WGS sequence"/>
</dbReference>
<evidence type="ECO:0008006" key="3">
    <source>
        <dbReference type="Google" id="ProtNLM"/>
    </source>
</evidence>
<dbReference type="InterPro" id="IPR046053">
    <property type="entry name" value="DUF6011"/>
</dbReference>
<comment type="caution">
    <text evidence="1">The sequence shown here is derived from an EMBL/GenBank/DDBJ whole genome shotgun (WGS) entry which is preliminary data.</text>
</comment>
<protein>
    <recommendedName>
        <fullName evidence="3">SWIM-type domain-containing protein</fullName>
    </recommendedName>
</protein>
<name>A0A2U3D3K6_SULT2</name>
<gene>
    <name evidence="1" type="ORF">BM613_13260</name>
</gene>
<dbReference type="Pfam" id="PF19474">
    <property type="entry name" value="DUF6011"/>
    <property type="match status" value="1"/>
</dbReference>
<evidence type="ECO:0000313" key="1">
    <source>
        <dbReference type="EMBL" id="PWI55847.1"/>
    </source>
</evidence>
<evidence type="ECO:0000313" key="2">
    <source>
        <dbReference type="Proteomes" id="UP000245380"/>
    </source>
</evidence>
<accession>A0A2U3D3K6</accession>
<dbReference type="RefSeq" id="WP_109431679.1">
    <property type="nucleotide sequence ID" value="NZ_MPDK01000039.1"/>
</dbReference>